<keyword evidence="1" id="KW-0472">Membrane</keyword>
<evidence type="ECO:0000256" key="1">
    <source>
        <dbReference type="SAM" id="Phobius"/>
    </source>
</evidence>
<feature type="transmembrane region" description="Helical" evidence="1">
    <location>
        <begin position="160"/>
        <end position="180"/>
    </location>
</feature>
<gene>
    <name evidence="2" type="ORF">ABFG95_28065</name>
</gene>
<dbReference type="KEGG" id="achh:ABFG95_28065"/>
<name>A0AAU7LA36_9BURK</name>
<evidence type="ECO:0000313" key="2">
    <source>
        <dbReference type="EMBL" id="XBO98678.1"/>
    </source>
</evidence>
<keyword evidence="1" id="KW-1133">Transmembrane helix</keyword>
<dbReference type="RefSeq" id="WP_348995189.1">
    <property type="nucleotide sequence ID" value="NZ_CP157584.1"/>
</dbReference>
<dbReference type="EMBL" id="CP157584">
    <property type="protein sequence ID" value="XBO98678.1"/>
    <property type="molecule type" value="Genomic_DNA"/>
</dbReference>
<feature type="transmembrane region" description="Helical" evidence="1">
    <location>
        <begin position="100"/>
        <end position="120"/>
    </location>
</feature>
<protein>
    <submittedName>
        <fullName evidence="2">DUF2946 family protein</fullName>
    </submittedName>
</protein>
<dbReference type="AlphaFoldDB" id="A0AAU7LA36"/>
<accession>A0AAU7LA36</accession>
<dbReference type="Pfam" id="PF11162">
    <property type="entry name" value="DUF2946"/>
    <property type="match status" value="1"/>
</dbReference>
<organism evidence="2">
    <name type="scientific">Achromobacter sp. HNDS-1</name>
    <dbReference type="NCBI Taxonomy" id="3151598"/>
    <lineage>
        <taxon>Bacteria</taxon>
        <taxon>Pseudomonadati</taxon>
        <taxon>Pseudomonadota</taxon>
        <taxon>Betaproteobacteria</taxon>
        <taxon>Burkholderiales</taxon>
        <taxon>Alcaligenaceae</taxon>
        <taxon>Achromobacter</taxon>
    </lineage>
</organism>
<sequence>MATVFRGPMTALKPGRSGGGQMAEVMRIHGAINGQPACARRPDPMRGLDADQARASAAAVGAFPNVLQGAAHLFGRILRATIGAFEGMRMHTGANTGRRWTALAAAFLFVFQALIASAALPGPGAAPGATTIICTASGPRVVTLDAEGGVAQDAQQHSGALPHCCFAGCAMLGAAALLGLPPLAWRLPPVRQALPAPTVDIHFSSAQARLPRQSRAPPVLA</sequence>
<reference evidence="2" key="1">
    <citation type="submission" date="2024-05" db="EMBL/GenBank/DDBJ databases">
        <title>Transcriptome analysis of the degradation process of organic nitrogen by two heterotrophic nitrifying and aerobic denitrifying bacteria, Achromobacter sp. HNDS-1 and Enterobacter sp. HNDS-6.</title>
        <authorList>
            <person name="Huang Y."/>
        </authorList>
    </citation>
    <scope>NUCLEOTIDE SEQUENCE</scope>
    <source>
        <strain evidence="2">HNDS-1</strain>
    </source>
</reference>
<keyword evidence="1" id="KW-0812">Transmembrane</keyword>
<proteinExistence type="predicted"/>
<dbReference type="InterPro" id="IPR021333">
    <property type="entry name" value="DUF2946"/>
</dbReference>